<comment type="catalytic activity">
    <reaction evidence="25">
        <text>a 1-acyl-sn-glycero-3-phosphocholine + H2O = a 1-acyl-sn-glycerol + phosphocholine + H(+)</text>
        <dbReference type="Rhea" id="RHEA:44720"/>
        <dbReference type="ChEBI" id="CHEBI:15377"/>
        <dbReference type="ChEBI" id="CHEBI:15378"/>
        <dbReference type="ChEBI" id="CHEBI:58168"/>
        <dbReference type="ChEBI" id="CHEBI:64683"/>
        <dbReference type="ChEBI" id="CHEBI:295975"/>
    </reaction>
    <physiologicalReaction direction="left-to-right" evidence="25">
        <dbReference type="Rhea" id="RHEA:44721"/>
    </physiologicalReaction>
</comment>
<feature type="signal peptide" evidence="33">
    <location>
        <begin position="1"/>
        <end position="26"/>
    </location>
</feature>
<evidence type="ECO:0000256" key="18">
    <source>
        <dbReference type="ARBA" id="ARBA00031167"/>
    </source>
</evidence>
<evidence type="ECO:0000256" key="16">
    <source>
        <dbReference type="ARBA" id="ARBA00023180"/>
    </source>
</evidence>
<evidence type="ECO:0000256" key="33">
    <source>
        <dbReference type="SAM" id="SignalP"/>
    </source>
</evidence>
<dbReference type="HOGENOM" id="CLU_017594_1_1_1"/>
<evidence type="ECO:0000256" key="15">
    <source>
        <dbReference type="ARBA" id="ARBA00023157"/>
    </source>
</evidence>
<evidence type="ECO:0000256" key="22">
    <source>
        <dbReference type="ARBA" id="ARBA00047322"/>
    </source>
</evidence>
<dbReference type="EC" id="3.1.4.38" evidence="4"/>
<evidence type="ECO:0000256" key="25">
    <source>
        <dbReference type="ARBA" id="ARBA00047600"/>
    </source>
</evidence>
<evidence type="ECO:0000256" key="3">
    <source>
        <dbReference type="ARBA" id="ARBA00010594"/>
    </source>
</evidence>
<keyword evidence="17" id="KW-0449">Lipoprotein</keyword>
<dbReference type="OrthoDB" id="415411at2759"/>
<evidence type="ECO:0000256" key="17">
    <source>
        <dbReference type="ARBA" id="ARBA00023288"/>
    </source>
</evidence>
<keyword evidence="9 33" id="KW-0732">Signal</keyword>
<dbReference type="EMBL" id="KB200129">
    <property type="protein sequence ID" value="ESP03090.1"/>
    <property type="molecule type" value="Genomic_DNA"/>
</dbReference>
<evidence type="ECO:0000256" key="20">
    <source>
        <dbReference type="ARBA" id="ARBA00046203"/>
    </source>
</evidence>
<comment type="catalytic activity">
    <reaction evidence="28">
        <text>sphing-4-enine-phosphocholine + H2O = sphing-4-enine + phosphocholine + H(+)</text>
        <dbReference type="Rhea" id="RHEA:41095"/>
        <dbReference type="ChEBI" id="CHEBI:15377"/>
        <dbReference type="ChEBI" id="CHEBI:15378"/>
        <dbReference type="ChEBI" id="CHEBI:57756"/>
        <dbReference type="ChEBI" id="CHEBI:58906"/>
        <dbReference type="ChEBI" id="CHEBI:295975"/>
    </reaction>
    <physiologicalReaction direction="left-to-right" evidence="28">
        <dbReference type="Rhea" id="RHEA:41096"/>
    </physiologicalReaction>
</comment>
<keyword evidence="14 32" id="KW-0472">Membrane</keyword>
<comment type="cofactor">
    <cofactor evidence="1">
        <name>Zn(2+)</name>
        <dbReference type="ChEBI" id="CHEBI:29105"/>
    </cofactor>
</comment>
<keyword evidence="32" id="KW-0812">Transmembrane</keyword>
<comment type="function">
    <text evidence="20">Choline-specific glycerophosphodiesterase that hydrolyzes glycerophosphocholine (GPC) and lysophosphatidylcholine (LPC) and contributes to supplying choline to the cells. Has a preference for LPC with short (12:0 and 14:0) or polyunsaturated (18:2 and 20:4) fatty acids. In vitro, hydrolyzes only choline-containing lysophospholipids, such as sphingosylphosphorylcholine (SPC), platelet-activating factor (PAF) and lysoPAF, but not other lysophospholipids.</text>
</comment>
<dbReference type="RefSeq" id="XP_009046560.1">
    <property type="nucleotide sequence ID" value="XM_009048312.1"/>
</dbReference>
<gene>
    <name evidence="34" type="ORF">LOTGIDRAFT_111076</name>
</gene>
<comment type="catalytic activity">
    <reaction evidence="24">
        <text>a 1-O-alkyl-sn-glycero-3-phosphocholine + H2O = a 1-O-alkyl-sn-glycerol + phosphocholine + H(+)</text>
        <dbReference type="Rhea" id="RHEA:36083"/>
        <dbReference type="ChEBI" id="CHEBI:15377"/>
        <dbReference type="ChEBI" id="CHEBI:15378"/>
        <dbReference type="ChEBI" id="CHEBI:15850"/>
        <dbReference type="ChEBI" id="CHEBI:30909"/>
        <dbReference type="ChEBI" id="CHEBI:295975"/>
    </reaction>
    <physiologicalReaction direction="left-to-right" evidence="24">
        <dbReference type="Rhea" id="RHEA:36084"/>
    </physiologicalReaction>
</comment>
<dbReference type="Pfam" id="PF01663">
    <property type="entry name" value="Phosphodiest"/>
    <property type="match status" value="1"/>
</dbReference>
<evidence type="ECO:0000256" key="23">
    <source>
        <dbReference type="ARBA" id="ARBA00047482"/>
    </source>
</evidence>
<accession>V4CLC1</accession>
<comment type="catalytic activity">
    <reaction evidence="30">
        <text>1-(9Z,12Z)-octadecadienoyl-sn-glycero-3-phosphocholine + H2O = 1-(9Z,12Z-octadecadienoyl)-sn-glycerol + phosphocholine + H(+)</text>
        <dbReference type="Rhea" id="RHEA:41115"/>
        <dbReference type="ChEBI" id="CHEBI:15377"/>
        <dbReference type="ChEBI" id="CHEBI:15378"/>
        <dbReference type="ChEBI" id="CHEBI:28733"/>
        <dbReference type="ChEBI" id="CHEBI:75561"/>
        <dbReference type="ChEBI" id="CHEBI:295975"/>
    </reaction>
    <physiologicalReaction direction="left-to-right" evidence="30">
        <dbReference type="Rhea" id="RHEA:41116"/>
    </physiologicalReaction>
</comment>
<comment type="catalytic activity">
    <reaction evidence="26">
        <text>1-tetradecanoyl-sn-glycero-3-phosphocholine + H2O = 1-tetradecanoyl-sn-glycerol + phosphocholine + H(+)</text>
        <dbReference type="Rhea" id="RHEA:40999"/>
        <dbReference type="ChEBI" id="CHEBI:15377"/>
        <dbReference type="ChEBI" id="CHEBI:15378"/>
        <dbReference type="ChEBI" id="CHEBI:64489"/>
        <dbReference type="ChEBI" id="CHEBI:75536"/>
        <dbReference type="ChEBI" id="CHEBI:295975"/>
    </reaction>
    <physiologicalReaction direction="left-to-right" evidence="26">
        <dbReference type="Rhea" id="RHEA:41000"/>
    </physiologicalReaction>
</comment>
<comment type="catalytic activity">
    <reaction evidence="23">
        <text>glycero-2-phosphocholine + H2O = phosphocholine + glycerol + H(+)</text>
        <dbReference type="Rhea" id="RHEA:61684"/>
        <dbReference type="ChEBI" id="CHEBI:15377"/>
        <dbReference type="ChEBI" id="CHEBI:15378"/>
        <dbReference type="ChEBI" id="CHEBI:17754"/>
        <dbReference type="ChEBI" id="CHEBI:144950"/>
        <dbReference type="ChEBI" id="CHEBI:295975"/>
    </reaction>
    <physiologicalReaction direction="left-to-right" evidence="23">
        <dbReference type="Rhea" id="RHEA:61685"/>
    </physiologicalReaction>
</comment>
<evidence type="ECO:0000256" key="2">
    <source>
        <dbReference type="ARBA" id="ARBA00004609"/>
    </source>
</evidence>
<comment type="catalytic activity">
    <reaction evidence="27">
        <text>1-hexadecanoyl-sn-glycero-3-phosphocholine + H2O = 1-hexadecanoyl-sn-glycerol + phosphocholine + H(+)</text>
        <dbReference type="Rhea" id="RHEA:41119"/>
        <dbReference type="ChEBI" id="CHEBI:15377"/>
        <dbReference type="ChEBI" id="CHEBI:15378"/>
        <dbReference type="ChEBI" id="CHEBI:72998"/>
        <dbReference type="ChEBI" id="CHEBI:75542"/>
        <dbReference type="ChEBI" id="CHEBI:295975"/>
    </reaction>
    <physiologicalReaction direction="left-to-right" evidence="27">
        <dbReference type="Rhea" id="RHEA:41120"/>
    </physiologicalReaction>
</comment>
<keyword evidence="32" id="KW-1133">Transmembrane helix</keyword>
<dbReference type="InterPro" id="IPR002591">
    <property type="entry name" value="Phosphodiest/P_Trfase"/>
</dbReference>
<evidence type="ECO:0000256" key="12">
    <source>
        <dbReference type="ARBA" id="ARBA00022963"/>
    </source>
</evidence>
<dbReference type="Gene3D" id="3.40.720.10">
    <property type="entry name" value="Alkaline Phosphatase, subunit A"/>
    <property type="match status" value="1"/>
</dbReference>
<organism evidence="34 35">
    <name type="scientific">Lottia gigantea</name>
    <name type="common">Giant owl limpet</name>
    <dbReference type="NCBI Taxonomy" id="225164"/>
    <lineage>
        <taxon>Eukaryota</taxon>
        <taxon>Metazoa</taxon>
        <taxon>Spiralia</taxon>
        <taxon>Lophotrochozoa</taxon>
        <taxon>Mollusca</taxon>
        <taxon>Gastropoda</taxon>
        <taxon>Patellogastropoda</taxon>
        <taxon>Lottioidea</taxon>
        <taxon>Lottiidae</taxon>
        <taxon>Lottia</taxon>
    </lineage>
</organism>
<comment type="catalytic activity">
    <reaction evidence="29">
        <text>sn-glycerol 3-phosphocholine + H2O = phosphocholine + glycerol + H(+)</text>
        <dbReference type="Rhea" id="RHEA:19545"/>
        <dbReference type="ChEBI" id="CHEBI:15377"/>
        <dbReference type="ChEBI" id="CHEBI:15378"/>
        <dbReference type="ChEBI" id="CHEBI:16870"/>
        <dbReference type="ChEBI" id="CHEBI:17754"/>
        <dbReference type="ChEBI" id="CHEBI:295975"/>
        <dbReference type="EC" id="3.1.4.38"/>
    </reaction>
    <physiologicalReaction direction="left-to-right" evidence="29">
        <dbReference type="Rhea" id="RHEA:19546"/>
    </physiologicalReaction>
</comment>
<dbReference type="InterPro" id="IPR017850">
    <property type="entry name" value="Alkaline_phosphatase_core_sf"/>
</dbReference>
<evidence type="ECO:0000256" key="28">
    <source>
        <dbReference type="ARBA" id="ARBA00048234"/>
    </source>
</evidence>
<dbReference type="KEGG" id="lgi:LOTGIDRAFT_111076"/>
<evidence type="ECO:0000256" key="1">
    <source>
        <dbReference type="ARBA" id="ARBA00001947"/>
    </source>
</evidence>
<comment type="subcellular location">
    <subcellularLocation>
        <location evidence="2">Cell membrane</location>
        <topology evidence="2">Lipid-anchor</topology>
        <topology evidence="2">GPI-anchor</topology>
    </subcellularLocation>
</comment>
<evidence type="ECO:0000313" key="34">
    <source>
        <dbReference type="EMBL" id="ESP03090.1"/>
    </source>
</evidence>
<dbReference type="GO" id="GO:0098552">
    <property type="term" value="C:side of membrane"/>
    <property type="evidence" value="ECO:0007669"/>
    <property type="project" value="UniProtKB-KW"/>
</dbReference>
<keyword evidence="35" id="KW-1185">Reference proteome</keyword>
<keyword evidence="15" id="KW-1015">Disulfide bond</keyword>
<keyword evidence="11" id="KW-0862">Zinc</keyword>
<dbReference type="GO" id="GO:0046872">
    <property type="term" value="F:metal ion binding"/>
    <property type="evidence" value="ECO:0007669"/>
    <property type="project" value="UniProtKB-KW"/>
</dbReference>
<keyword evidence="12" id="KW-0442">Lipid degradation</keyword>
<dbReference type="CDD" id="cd16018">
    <property type="entry name" value="Enpp"/>
    <property type="match status" value="1"/>
</dbReference>
<dbReference type="SUPFAM" id="SSF53649">
    <property type="entry name" value="Alkaline phosphatase-like"/>
    <property type="match status" value="1"/>
</dbReference>
<evidence type="ECO:0000313" key="35">
    <source>
        <dbReference type="Proteomes" id="UP000030746"/>
    </source>
</evidence>
<evidence type="ECO:0000256" key="32">
    <source>
        <dbReference type="SAM" id="Phobius"/>
    </source>
</evidence>
<feature type="chain" id="PRO_5004719948" description="glycerophosphocholine cholinephosphodiesterase" evidence="33">
    <location>
        <begin position="27"/>
        <end position="448"/>
    </location>
</feature>
<dbReference type="Gene3D" id="3.30.1360.180">
    <property type="match status" value="1"/>
</dbReference>
<dbReference type="STRING" id="225164.V4CLC1"/>
<name>V4CLC1_LOTGI</name>
<evidence type="ECO:0000256" key="26">
    <source>
        <dbReference type="ARBA" id="ARBA00047779"/>
    </source>
</evidence>
<comment type="catalytic activity">
    <reaction evidence="31">
        <text>1-(5Z,8Z,11Z,14Z-eicosatetraenoyl)-sn-glycero-3-phosphocholine + H2O = 1-(5Z,8Z,11Z,14Z-eicosatetraenoyl)-sn-glycerol + phosphocholine + H(+)</text>
        <dbReference type="Rhea" id="RHEA:41003"/>
        <dbReference type="ChEBI" id="CHEBI:15377"/>
        <dbReference type="ChEBI" id="CHEBI:15378"/>
        <dbReference type="ChEBI" id="CHEBI:34071"/>
        <dbReference type="ChEBI" id="CHEBI:74344"/>
        <dbReference type="ChEBI" id="CHEBI:295975"/>
    </reaction>
    <physiologicalReaction direction="left-to-right" evidence="31">
        <dbReference type="Rhea" id="RHEA:41004"/>
    </physiologicalReaction>
</comment>
<evidence type="ECO:0000256" key="9">
    <source>
        <dbReference type="ARBA" id="ARBA00022729"/>
    </source>
</evidence>
<dbReference type="OMA" id="YQLICHV"/>
<evidence type="ECO:0000256" key="29">
    <source>
        <dbReference type="ARBA" id="ARBA00048703"/>
    </source>
</evidence>
<evidence type="ECO:0000256" key="6">
    <source>
        <dbReference type="ARBA" id="ARBA00022553"/>
    </source>
</evidence>
<evidence type="ECO:0000256" key="8">
    <source>
        <dbReference type="ARBA" id="ARBA00022723"/>
    </source>
</evidence>
<evidence type="ECO:0000256" key="21">
    <source>
        <dbReference type="ARBA" id="ARBA00047290"/>
    </source>
</evidence>
<dbReference type="CTD" id="20230675"/>
<feature type="transmembrane region" description="Helical" evidence="32">
    <location>
        <begin position="415"/>
        <end position="440"/>
    </location>
</feature>
<dbReference type="PANTHER" id="PTHR10151">
    <property type="entry name" value="ECTONUCLEOTIDE PYROPHOSPHATASE/PHOSPHODIESTERASE"/>
    <property type="match status" value="1"/>
</dbReference>
<keyword evidence="8" id="KW-0479">Metal-binding</keyword>
<evidence type="ECO:0000256" key="10">
    <source>
        <dbReference type="ARBA" id="ARBA00022801"/>
    </source>
</evidence>
<dbReference type="GeneID" id="20230675"/>
<evidence type="ECO:0000256" key="24">
    <source>
        <dbReference type="ARBA" id="ARBA00047494"/>
    </source>
</evidence>
<keyword evidence="5" id="KW-1003">Cell membrane</keyword>
<proteinExistence type="inferred from homology"/>
<protein>
    <recommendedName>
        <fullName evidence="4">glycerophosphocholine cholinephosphodiesterase</fullName>
        <ecNumber evidence="4">3.1.4.38</ecNumber>
    </recommendedName>
    <alternativeName>
        <fullName evidence="19">Choline-specific glycerophosphodiester phosphodiesterase</fullName>
    </alternativeName>
    <alternativeName>
        <fullName evidence="18">Ectonucleotide pyrophosphatase/phosphodiesterase family member 6</fullName>
    </alternativeName>
</protein>
<evidence type="ECO:0000256" key="4">
    <source>
        <dbReference type="ARBA" id="ARBA00012318"/>
    </source>
</evidence>
<reference evidence="34 35" key="1">
    <citation type="journal article" date="2013" name="Nature">
        <title>Insights into bilaterian evolution from three spiralian genomes.</title>
        <authorList>
            <person name="Simakov O."/>
            <person name="Marletaz F."/>
            <person name="Cho S.J."/>
            <person name="Edsinger-Gonzales E."/>
            <person name="Havlak P."/>
            <person name="Hellsten U."/>
            <person name="Kuo D.H."/>
            <person name="Larsson T."/>
            <person name="Lv J."/>
            <person name="Arendt D."/>
            <person name="Savage R."/>
            <person name="Osoegawa K."/>
            <person name="de Jong P."/>
            <person name="Grimwood J."/>
            <person name="Chapman J.A."/>
            <person name="Shapiro H."/>
            <person name="Aerts A."/>
            <person name="Otillar R.P."/>
            <person name="Terry A.Y."/>
            <person name="Boore J.L."/>
            <person name="Grigoriev I.V."/>
            <person name="Lindberg D.R."/>
            <person name="Seaver E.C."/>
            <person name="Weisblat D.A."/>
            <person name="Putnam N.H."/>
            <person name="Rokhsar D.S."/>
        </authorList>
    </citation>
    <scope>NUCLEOTIDE SEQUENCE [LARGE SCALE GENOMIC DNA]</scope>
</reference>
<evidence type="ECO:0000256" key="31">
    <source>
        <dbReference type="ARBA" id="ARBA00049320"/>
    </source>
</evidence>
<keyword evidence="16" id="KW-0325">Glycoprotein</keyword>
<dbReference type="GO" id="GO:0016042">
    <property type="term" value="P:lipid catabolic process"/>
    <property type="evidence" value="ECO:0007669"/>
    <property type="project" value="UniProtKB-KW"/>
</dbReference>
<comment type="catalytic activity">
    <reaction evidence="21">
        <text>1-dodecanoyl-sn-glycero-3-phosphocholine + H2O = 1-dodecanoyl-sn-glycerol + phosphocholine + H(+)</text>
        <dbReference type="Rhea" id="RHEA:41127"/>
        <dbReference type="ChEBI" id="CHEBI:15377"/>
        <dbReference type="ChEBI" id="CHEBI:15378"/>
        <dbReference type="ChEBI" id="CHEBI:74966"/>
        <dbReference type="ChEBI" id="CHEBI:75529"/>
        <dbReference type="ChEBI" id="CHEBI:295975"/>
    </reaction>
    <physiologicalReaction direction="left-to-right" evidence="21">
        <dbReference type="Rhea" id="RHEA:41128"/>
    </physiologicalReaction>
</comment>
<evidence type="ECO:0000256" key="11">
    <source>
        <dbReference type="ARBA" id="ARBA00022833"/>
    </source>
</evidence>
<dbReference type="PANTHER" id="PTHR10151:SF66">
    <property type="entry name" value="GLYCEROPHOSPHOCHOLINE CHOLINEPHOSPHODIESTERASE ENPP6"/>
    <property type="match status" value="1"/>
</dbReference>
<evidence type="ECO:0000256" key="14">
    <source>
        <dbReference type="ARBA" id="ARBA00023136"/>
    </source>
</evidence>
<evidence type="ECO:0000256" key="19">
    <source>
        <dbReference type="ARBA" id="ARBA00032556"/>
    </source>
</evidence>
<sequence>MGNCRSVVFLSKLLIFIKICLKTVTSLENQKLLMILLDGFRWDYLNQPDLHLPGFQRIREMGVKADYLKPVYPSSSYPNYYSLATGLYVESHGMIGNYMYDSERNESFIIGTNPDQFNAHWWDEAEPIWVSAEKQDKKCYMYFWPGCEVTIRKTNPTHCRPYSGPPSMDDYKRAVSDVLRKFQSDEADLGGIYFEKFDILGHNYGPLSLHVNQAIKDFDGEMVRLTDDLKRMGLKDKVNVIIFSDHGMTKMTNRILIDVRKVISRYDYIAMMDHGPISSLWPKAGREREVSEGFSKNFHPKMHVYLKENLPERFNYKNNRLVAPITMMADRPYYIITVIRKIDFRPKLGAHGYDNNDADMRGIFMGFGPSYRANERVDGFENVDVYQMMVRILGILPQPHNGTWSKVENMFTEQIPLPVSTASGIFGSIFSSLVCVILSIRWKFSSRG</sequence>
<comment type="catalytic activity">
    <reaction evidence="22">
        <text>1-(9Z-octadecenoyl)-sn-glycero-3-phosphocholine + H2O = 1-(9Z-octadecenoyl)-sn-glycerol + phosphocholine + H(+)</text>
        <dbReference type="Rhea" id="RHEA:41091"/>
        <dbReference type="ChEBI" id="CHEBI:15377"/>
        <dbReference type="ChEBI" id="CHEBI:15378"/>
        <dbReference type="ChEBI" id="CHEBI:28610"/>
        <dbReference type="ChEBI" id="CHEBI:75757"/>
        <dbReference type="ChEBI" id="CHEBI:295975"/>
    </reaction>
    <physiologicalReaction direction="left-to-right" evidence="22">
        <dbReference type="Rhea" id="RHEA:41092"/>
    </physiologicalReaction>
</comment>
<dbReference type="GO" id="GO:0005886">
    <property type="term" value="C:plasma membrane"/>
    <property type="evidence" value="ECO:0007669"/>
    <property type="project" value="UniProtKB-SubCell"/>
</dbReference>
<keyword evidence="10" id="KW-0378">Hydrolase</keyword>
<evidence type="ECO:0000256" key="13">
    <source>
        <dbReference type="ARBA" id="ARBA00023098"/>
    </source>
</evidence>
<dbReference type="AlphaFoldDB" id="V4CLC1"/>
<dbReference type="GO" id="GO:0047390">
    <property type="term" value="F:glycerophosphocholine cholinephosphodiesterase activity"/>
    <property type="evidence" value="ECO:0007669"/>
    <property type="project" value="UniProtKB-EC"/>
</dbReference>
<evidence type="ECO:0000256" key="7">
    <source>
        <dbReference type="ARBA" id="ARBA00022622"/>
    </source>
</evidence>
<keyword evidence="6" id="KW-0597">Phosphoprotein</keyword>
<keyword evidence="13" id="KW-0443">Lipid metabolism</keyword>
<comment type="similarity">
    <text evidence="3">Belongs to the nucleotide pyrophosphatase/phosphodiesterase family.</text>
</comment>
<dbReference type="Proteomes" id="UP000030746">
    <property type="component" value="Unassembled WGS sequence"/>
</dbReference>
<evidence type="ECO:0000256" key="5">
    <source>
        <dbReference type="ARBA" id="ARBA00022475"/>
    </source>
</evidence>
<evidence type="ECO:0000256" key="27">
    <source>
        <dbReference type="ARBA" id="ARBA00048209"/>
    </source>
</evidence>
<evidence type="ECO:0000256" key="30">
    <source>
        <dbReference type="ARBA" id="ARBA00049092"/>
    </source>
</evidence>
<keyword evidence="7" id="KW-0336">GPI-anchor</keyword>